<evidence type="ECO:0000256" key="1">
    <source>
        <dbReference type="SAM" id="MobiDB-lite"/>
    </source>
</evidence>
<accession>A0AA85A8X0</accession>
<dbReference type="InterPro" id="IPR011015">
    <property type="entry name" value="LEM/LEM-like_dom_sf"/>
</dbReference>
<organism evidence="4 5">
    <name type="scientific">Schistosoma margrebowiei</name>
    <dbReference type="NCBI Taxonomy" id="48269"/>
    <lineage>
        <taxon>Eukaryota</taxon>
        <taxon>Metazoa</taxon>
        <taxon>Spiralia</taxon>
        <taxon>Lophotrochozoa</taxon>
        <taxon>Platyhelminthes</taxon>
        <taxon>Trematoda</taxon>
        <taxon>Digenea</taxon>
        <taxon>Strigeidida</taxon>
        <taxon>Schistosomatoidea</taxon>
        <taxon>Schistosomatidae</taxon>
        <taxon>Schistosoma</taxon>
    </lineage>
</organism>
<evidence type="ECO:0000256" key="2">
    <source>
        <dbReference type="SAM" id="Phobius"/>
    </source>
</evidence>
<protein>
    <recommendedName>
        <fullName evidence="3">LEM domain-containing protein</fullName>
    </recommendedName>
</protein>
<dbReference type="InterPro" id="IPR003887">
    <property type="entry name" value="LEM_dom"/>
</dbReference>
<dbReference type="Gene3D" id="1.10.720.40">
    <property type="match status" value="1"/>
</dbReference>
<keyword evidence="2" id="KW-0812">Transmembrane</keyword>
<feature type="transmembrane region" description="Helical" evidence="2">
    <location>
        <begin position="99"/>
        <end position="117"/>
    </location>
</feature>
<dbReference type="CDD" id="cd12934">
    <property type="entry name" value="LEM"/>
    <property type="match status" value="1"/>
</dbReference>
<reference evidence="5" key="1">
    <citation type="submission" date="2023-11" db="UniProtKB">
        <authorList>
            <consortium name="WormBaseParasite"/>
        </authorList>
    </citation>
    <scope>IDENTIFICATION</scope>
</reference>
<evidence type="ECO:0000259" key="3">
    <source>
        <dbReference type="PROSITE" id="PS50954"/>
    </source>
</evidence>
<keyword evidence="2" id="KW-1133">Transmembrane helix</keyword>
<proteinExistence type="predicted"/>
<feature type="region of interest" description="Disordered" evidence="1">
    <location>
        <begin position="52"/>
        <end position="79"/>
    </location>
</feature>
<keyword evidence="2" id="KW-0472">Membrane</keyword>
<evidence type="ECO:0000313" key="4">
    <source>
        <dbReference type="Proteomes" id="UP000050790"/>
    </source>
</evidence>
<sequence length="136" mass="15535">MERILSLTDDELRAELSGKGYYPPPIQDDVTRRILRKKLALLIDPSLVIEEPIQNPDSSDNSDSSDAAGETSVRSRNRVRFSEPQETVYEVTENHKRGFLMYTIFLLTAVVVGYLVMKNIDVISLFMKMLVYSFSQ</sequence>
<dbReference type="WBParaSite" id="SMRG1_70790.1">
    <property type="protein sequence ID" value="SMRG1_70790.1"/>
    <property type="gene ID" value="SMRG1_70790"/>
</dbReference>
<dbReference type="PROSITE" id="PS50954">
    <property type="entry name" value="LEM"/>
    <property type="match status" value="1"/>
</dbReference>
<feature type="compositionally biased region" description="Low complexity" evidence="1">
    <location>
        <begin position="57"/>
        <end position="66"/>
    </location>
</feature>
<dbReference type="Proteomes" id="UP000050790">
    <property type="component" value="Unassembled WGS sequence"/>
</dbReference>
<evidence type="ECO:0000313" key="5">
    <source>
        <dbReference type="WBParaSite" id="SMRG1_70790.1"/>
    </source>
</evidence>
<dbReference type="AlphaFoldDB" id="A0AA85A8X0"/>
<name>A0AA85A8X0_9TREM</name>
<dbReference type="SUPFAM" id="SSF63451">
    <property type="entry name" value="LEM domain"/>
    <property type="match status" value="1"/>
</dbReference>
<feature type="domain" description="LEM" evidence="3">
    <location>
        <begin position="1"/>
        <end position="46"/>
    </location>
</feature>